<dbReference type="Proteomes" id="UP000304953">
    <property type="component" value="Unassembled WGS sequence"/>
</dbReference>
<dbReference type="EMBL" id="SRYA01000062">
    <property type="protein sequence ID" value="TGY91310.1"/>
    <property type="molecule type" value="Genomic_DNA"/>
</dbReference>
<evidence type="ECO:0000313" key="1">
    <source>
        <dbReference type="EMBL" id="TGY91310.1"/>
    </source>
</evidence>
<organism evidence="1 2">
    <name type="scientific">Petralouisia muris</name>
    <dbReference type="NCBI Taxonomy" id="3032872"/>
    <lineage>
        <taxon>Bacteria</taxon>
        <taxon>Bacillati</taxon>
        <taxon>Bacillota</taxon>
        <taxon>Clostridia</taxon>
        <taxon>Lachnospirales</taxon>
        <taxon>Lachnospiraceae</taxon>
        <taxon>Petralouisia</taxon>
    </lineage>
</organism>
<comment type="caution">
    <text evidence="1">The sequence shown here is derived from an EMBL/GenBank/DDBJ whole genome shotgun (WGS) entry which is preliminary data.</text>
</comment>
<proteinExistence type="predicted"/>
<gene>
    <name evidence="1" type="ORF">E5329_21845</name>
</gene>
<accession>A0AC61RQB7</accession>
<keyword evidence="2" id="KW-1185">Reference proteome</keyword>
<protein>
    <submittedName>
        <fullName evidence="1">Uncharacterized protein</fullName>
    </submittedName>
</protein>
<evidence type="ECO:0000313" key="2">
    <source>
        <dbReference type="Proteomes" id="UP000304953"/>
    </source>
</evidence>
<reference evidence="1" key="1">
    <citation type="submission" date="2019-04" db="EMBL/GenBank/DDBJ databases">
        <title>Microbes associate with the intestines of laboratory mice.</title>
        <authorList>
            <person name="Navarre W."/>
            <person name="Wong E."/>
            <person name="Huang K."/>
            <person name="Tropini C."/>
            <person name="Ng K."/>
            <person name="Yu B."/>
        </authorList>
    </citation>
    <scope>NUCLEOTIDE SEQUENCE</scope>
    <source>
        <strain evidence="1">NM01_1-7b</strain>
    </source>
</reference>
<name>A0AC61RQB7_9FIRM</name>
<sequence length="124" mass="14678">MTDKEDRTVRQFVRFCRTALMYEKKNYYNEQKHRGEREKHIEMFSPKQSGMVEKIFDTYHADYFSVMGHEIGIVDGDLAQALRKLPDKKYRLCYCITLLVWVTGRLAKSMAQEEVPFVTRGTMP</sequence>